<feature type="chain" id="PRO_5046519234" description="Proteophosphoglycan ppg4" evidence="2">
    <location>
        <begin position="23"/>
        <end position="122"/>
    </location>
</feature>
<evidence type="ECO:0000313" key="4">
    <source>
        <dbReference type="Proteomes" id="UP001597197"/>
    </source>
</evidence>
<gene>
    <name evidence="3" type="ORF">ACFSDX_06660</name>
</gene>
<accession>A0ABW4QR79</accession>
<organism evidence="3 4">
    <name type="scientific">Hymenobacter bucti</name>
    <dbReference type="NCBI Taxonomy" id="1844114"/>
    <lineage>
        <taxon>Bacteria</taxon>
        <taxon>Pseudomonadati</taxon>
        <taxon>Bacteroidota</taxon>
        <taxon>Cytophagia</taxon>
        <taxon>Cytophagales</taxon>
        <taxon>Hymenobacteraceae</taxon>
        <taxon>Hymenobacter</taxon>
    </lineage>
</organism>
<dbReference type="EMBL" id="JBHUFD010000002">
    <property type="protein sequence ID" value="MFD1872099.1"/>
    <property type="molecule type" value="Genomic_DNA"/>
</dbReference>
<proteinExistence type="predicted"/>
<evidence type="ECO:0008006" key="5">
    <source>
        <dbReference type="Google" id="ProtNLM"/>
    </source>
</evidence>
<evidence type="ECO:0000313" key="3">
    <source>
        <dbReference type="EMBL" id="MFD1872099.1"/>
    </source>
</evidence>
<protein>
    <recommendedName>
        <fullName evidence="5">Proteophosphoglycan ppg4</fullName>
    </recommendedName>
</protein>
<dbReference type="RefSeq" id="WP_382312473.1">
    <property type="nucleotide sequence ID" value="NZ_JBHUFD010000002.1"/>
</dbReference>
<evidence type="ECO:0000256" key="2">
    <source>
        <dbReference type="SAM" id="SignalP"/>
    </source>
</evidence>
<feature type="region of interest" description="Disordered" evidence="1">
    <location>
        <begin position="41"/>
        <end position="122"/>
    </location>
</feature>
<feature type="compositionally biased region" description="Polar residues" evidence="1">
    <location>
        <begin position="52"/>
        <end position="77"/>
    </location>
</feature>
<keyword evidence="4" id="KW-1185">Reference proteome</keyword>
<sequence length="122" mass="12399">MKTKQLLGATLLGLVLSGPAFAQADIPSVSSVPNAAGVPSIPAATIPGRPGRSTSTVPTVTPANSTRPTGITGSTYPNGLPDRNIDGGTQRADQPRAGQAIPGAQPTKRLHKGQPRTKQPAF</sequence>
<keyword evidence="2" id="KW-0732">Signal</keyword>
<comment type="caution">
    <text evidence="3">The sequence shown here is derived from an EMBL/GenBank/DDBJ whole genome shotgun (WGS) entry which is preliminary data.</text>
</comment>
<reference evidence="4" key="1">
    <citation type="journal article" date="2019" name="Int. J. Syst. Evol. Microbiol.">
        <title>The Global Catalogue of Microorganisms (GCM) 10K type strain sequencing project: providing services to taxonomists for standard genome sequencing and annotation.</title>
        <authorList>
            <consortium name="The Broad Institute Genomics Platform"/>
            <consortium name="The Broad Institute Genome Sequencing Center for Infectious Disease"/>
            <person name="Wu L."/>
            <person name="Ma J."/>
        </authorList>
    </citation>
    <scope>NUCLEOTIDE SEQUENCE [LARGE SCALE GENOMIC DNA]</scope>
    <source>
        <strain evidence="4">CGMCC 1.15795</strain>
    </source>
</reference>
<evidence type="ECO:0000256" key="1">
    <source>
        <dbReference type="SAM" id="MobiDB-lite"/>
    </source>
</evidence>
<dbReference type="Proteomes" id="UP001597197">
    <property type="component" value="Unassembled WGS sequence"/>
</dbReference>
<name>A0ABW4QR79_9BACT</name>
<feature type="signal peptide" evidence="2">
    <location>
        <begin position="1"/>
        <end position="22"/>
    </location>
</feature>